<evidence type="ECO:0008006" key="4">
    <source>
        <dbReference type="Google" id="ProtNLM"/>
    </source>
</evidence>
<reference evidence="2 3" key="2">
    <citation type="submission" date="2021-10" db="EMBL/GenBank/DDBJ databases">
        <authorList>
            <person name="Piombo E."/>
        </authorList>
    </citation>
    <scope>NUCLEOTIDE SEQUENCE [LARGE SCALE GENOMIC DNA]</scope>
</reference>
<keyword evidence="3" id="KW-1185">Reference proteome</keyword>
<evidence type="ECO:0000313" key="3">
    <source>
        <dbReference type="Proteomes" id="UP000754883"/>
    </source>
</evidence>
<proteinExistence type="predicted"/>
<name>A0A9N9UX95_9HYPO</name>
<organism evidence="2 3">
    <name type="scientific">Clonostachys byssicola</name>
    <dbReference type="NCBI Taxonomy" id="160290"/>
    <lineage>
        <taxon>Eukaryota</taxon>
        <taxon>Fungi</taxon>
        <taxon>Dikarya</taxon>
        <taxon>Ascomycota</taxon>
        <taxon>Pezizomycotina</taxon>
        <taxon>Sordariomycetes</taxon>
        <taxon>Hypocreomycetidae</taxon>
        <taxon>Hypocreales</taxon>
        <taxon>Bionectriaceae</taxon>
        <taxon>Clonostachys</taxon>
    </lineage>
</organism>
<dbReference type="EMBL" id="CABFNO020001553">
    <property type="protein sequence ID" value="CAG9999953.1"/>
    <property type="molecule type" value="Genomic_DNA"/>
</dbReference>
<dbReference type="Proteomes" id="UP000754883">
    <property type="component" value="Unassembled WGS sequence"/>
</dbReference>
<gene>
    <name evidence="2" type="ORF">CBYS24578_00002846</name>
</gene>
<reference evidence="3" key="1">
    <citation type="submission" date="2019-06" db="EMBL/GenBank/DDBJ databases">
        <authorList>
            <person name="Broberg M."/>
        </authorList>
    </citation>
    <scope>NUCLEOTIDE SEQUENCE [LARGE SCALE GENOMIC DNA]</scope>
</reference>
<keyword evidence="1" id="KW-0812">Transmembrane</keyword>
<keyword evidence="1" id="KW-0472">Membrane</keyword>
<dbReference type="Gene3D" id="3.40.50.150">
    <property type="entry name" value="Vaccinia Virus protein VP39"/>
    <property type="match status" value="1"/>
</dbReference>
<protein>
    <recommendedName>
        <fullName evidence="4">Methyltransferase domain-containing protein</fullName>
    </recommendedName>
</protein>
<sequence>MAPLSSGGQIALAFVGGFLAALLVMGVVAFSFLRSSDAYGLGHWKLNAKMPLSTMWMNLGYWTNAKGEPIHDFEEACSTLLRNILDRAGLLNQPGNLKQPQQQRSSPSPRSLAVLDLGFGCGDQTFELVRLTRPDAGWDAFRYVGLTLSRVQIQAARRCVARELLAEDAPDADSFQLFCADAARPGTWDAQTKKAVESLADERYAERWLLALDCLYHFKPSRRPVFEYAARRLKANSMAFDLVLNENASFGDKLRMRAVGVMMGCPIDTFLTEKEYLDQLVECGYDRESSTITDISEHVFSGVSGFIDSQERALSQYSVTLGGYKLAGRLFEWFGRSKVVKAVIVVARTREDADLLSS</sequence>
<evidence type="ECO:0000313" key="2">
    <source>
        <dbReference type="EMBL" id="CAG9999953.1"/>
    </source>
</evidence>
<dbReference type="CDD" id="cd02440">
    <property type="entry name" value="AdoMet_MTases"/>
    <property type="match status" value="1"/>
</dbReference>
<dbReference type="InterPro" id="IPR029063">
    <property type="entry name" value="SAM-dependent_MTases_sf"/>
</dbReference>
<dbReference type="SUPFAM" id="SSF53335">
    <property type="entry name" value="S-adenosyl-L-methionine-dependent methyltransferases"/>
    <property type="match status" value="1"/>
</dbReference>
<feature type="transmembrane region" description="Helical" evidence="1">
    <location>
        <begin position="12"/>
        <end position="33"/>
    </location>
</feature>
<evidence type="ECO:0000256" key="1">
    <source>
        <dbReference type="SAM" id="Phobius"/>
    </source>
</evidence>
<comment type="caution">
    <text evidence="2">The sequence shown here is derived from an EMBL/GenBank/DDBJ whole genome shotgun (WGS) entry which is preliminary data.</text>
</comment>
<dbReference type="OrthoDB" id="61390at2759"/>
<dbReference type="AlphaFoldDB" id="A0A9N9UX95"/>
<accession>A0A9N9UX95</accession>
<keyword evidence="1" id="KW-1133">Transmembrane helix</keyword>